<evidence type="ECO:0000256" key="1">
    <source>
        <dbReference type="SAM" id="MobiDB-lite"/>
    </source>
</evidence>
<reference evidence="2" key="1">
    <citation type="journal article" date="2020" name="Stud. Mycol.">
        <title>101 Dothideomycetes genomes: a test case for predicting lifestyles and emergence of pathogens.</title>
        <authorList>
            <person name="Haridas S."/>
            <person name="Albert R."/>
            <person name="Binder M."/>
            <person name="Bloem J."/>
            <person name="Labutti K."/>
            <person name="Salamov A."/>
            <person name="Andreopoulos B."/>
            <person name="Baker S."/>
            <person name="Barry K."/>
            <person name="Bills G."/>
            <person name="Bluhm B."/>
            <person name="Cannon C."/>
            <person name="Castanera R."/>
            <person name="Culley D."/>
            <person name="Daum C."/>
            <person name="Ezra D."/>
            <person name="Gonzalez J."/>
            <person name="Henrissat B."/>
            <person name="Kuo A."/>
            <person name="Liang C."/>
            <person name="Lipzen A."/>
            <person name="Lutzoni F."/>
            <person name="Magnuson J."/>
            <person name="Mondo S."/>
            <person name="Nolan M."/>
            <person name="Ohm R."/>
            <person name="Pangilinan J."/>
            <person name="Park H.-J."/>
            <person name="Ramirez L."/>
            <person name="Alfaro M."/>
            <person name="Sun H."/>
            <person name="Tritt A."/>
            <person name="Yoshinaga Y."/>
            <person name="Zwiers L.-H."/>
            <person name="Turgeon B."/>
            <person name="Goodwin S."/>
            <person name="Spatafora J."/>
            <person name="Crous P."/>
            <person name="Grigoriev I."/>
        </authorList>
    </citation>
    <scope>NUCLEOTIDE SEQUENCE</scope>
    <source>
        <strain evidence="2">CBS 122367</strain>
    </source>
</reference>
<evidence type="ECO:0000313" key="3">
    <source>
        <dbReference type="Proteomes" id="UP000799291"/>
    </source>
</evidence>
<accession>A0A6G1ILJ3</accession>
<feature type="region of interest" description="Disordered" evidence="1">
    <location>
        <begin position="288"/>
        <end position="320"/>
    </location>
</feature>
<sequence length="548" mass="61994">MSDLNVIPISPPNRKSVYLRSIKYFKSYPRTRILTHGTRMPRLSRPQSSVLAPIIPTLAHPDPWFCNPYAGIAAPILRLPSRGTVLHVPRIVLQHPPIFSTQPLFASKTTTIDKTRQINRTYQTKSNPQTAVQKAVFSHRGRSQMTMSPVSFSPSSCSTSPTPPTLQNTCPTPSTHITQSDETKRKRRRSTLFKHPFRFPNPTTASQHLRRRTSSFSVDPTSRTTPQLQLEIQLHTPPTSPTSSNRNLSSQTLPKNPQTPFSLNKLSTPDEGMAFTLSWFFGKPCKKHSRRGRDLGSAPSSIRSATPPPSHSASSSQASFEMHPGTLVEFGDSRACDWEEENEEVDMEEEEEEEGEVDVESPFHIQHSWHLNMDYHTHLRAIQRAETQSPERRRSSAPIHPSTSLSPQRTRNAEPESKHEELEDPRSRLPNIDYKARKLAQRTRSQEHRERLHREALVTSLYSAQQSSTQSLQHSLFPQSEQRRTSTASSISIEAYVSLLRSNAHNEQEKEVGKDIVERFSVETEIFKNEGVEGWALGDGEVLDSSVR</sequence>
<feature type="compositionally biased region" description="Polar residues" evidence="1">
    <location>
        <begin position="214"/>
        <end position="230"/>
    </location>
</feature>
<feature type="compositionally biased region" description="Basic residues" evidence="1">
    <location>
        <begin position="185"/>
        <end position="197"/>
    </location>
</feature>
<gene>
    <name evidence="2" type="ORF">K458DRAFT_461544</name>
</gene>
<feature type="region of interest" description="Disordered" evidence="1">
    <location>
        <begin position="140"/>
        <end position="267"/>
    </location>
</feature>
<organism evidence="2 3">
    <name type="scientific">Lentithecium fluviatile CBS 122367</name>
    <dbReference type="NCBI Taxonomy" id="1168545"/>
    <lineage>
        <taxon>Eukaryota</taxon>
        <taxon>Fungi</taxon>
        <taxon>Dikarya</taxon>
        <taxon>Ascomycota</taxon>
        <taxon>Pezizomycotina</taxon>
        <taxon>Dothideomycetes</taxon>
        <taxon>Pleosporomycetidae</taxon>
        <taxon>Pleosporales</taxon>
        <taxon>Massarineae</taxon>
        <taxon>Lentitheciaceae</taxon>
        <taxon>Lentithecium</taxon>
    </lineage>
</organism>
<feature type="region of interest" description="Disordered" evidence="1">
    <location>
        <begin position="384"/>
        <end position="434"/>
    </location>
</feature>
<dbReference type="AlphaFoldDB" id="A0A6G1ILJ3"/>
<feature type="compositionally biased region" description="Polar residues" evidence="1">
    <location>
        <begin position="166"/>
        <end position="178"/>
    </location>
</feature>
<evidence type="ECO:0000313" key="2">
    <source>
        <dbReference type="EMBL" id="KAF2679107.1"/>
    </source>
</evidence>
<proteinExistence type="predicted"/>
<feature type="compositionally biased region" description="Polar residues" evidence="1">
    <location>
        <begin position="241"/>
        <end position="267"/>
    </location>
</feature>
<feature type="compositionally biased region" description="Polar residues" evidence="1">
    <location>
        <begin position="401"/>
        <end position="410"/>
    </location>
</feature>
<feature type="region of interest" description="Disordered" evidence="1">
    <location>
        <begin position="339"/>
        <end position="360"/>
    </location>
</feature>
<keyword evidence="3" id="KW-1185">Reference proteome</keyword>
<dbReference type="Proteomes" id="UP000799291">
    <property type="component" value="Unassembled WGS sequence"/>
</dbReference>
<feature type="compositionally biased region" description="Low complexity" evidence="1">
    <location>
        <begin position="146"/>
        <end position="160"/>
    </location>
</feature>
<protein>
    <submittedName>
        <fullName evidence="2">Uncharacterized protein</fullName>
    </submittedName>
</protein>
<feature type="compositionally biased region" description="Acidic residues" evidence="1">
    <location>
        <begin position="339"/>
        <end position="359"/>
    </location>
</feature>
<dbReference type="EMBL" id="MU005606">
    <property type="protein sequence ID" value="KAF2679107.1"/>
    <property type="molecule type" value="Genomic_DNA"/>
</dbReference>
<feature type="compositionally biased region" description="Basic and acidic residues" evidence="1">
    <location>
        <begin position="411"/>
        <end position="427"/>
    </location>
</feature>
<name>A0A6G1ILJ3_9PLEO</name>